<accession>A0A8J2S651</accession>
<feature type="region of interest" description="Disordered" evidence="7">
    <location>
        <begin position="138"/>
        <end position="186"/>
    </location>
</feature>
<feature type="compositionally biased region" description="Polar residues" evidence="7">
    <location>
        <begin position="748"/>
        <end position="761"/>
    </location>
</feature>
<feature type="domain" description="F-BAR" evidence="10">
    <location>
        <begin position="381"/>
        <end position="648"/>
    </location>
</feature>
<feature type="region of interest" description="Disordered" evidence="7">
    <location>
        <begin position="1603"/>
        <end position="1645"/>
    </location>
</feature>
<feature type="region of interest" description="Disordered" evidence="7">
    <location>
        <begin position="1153"/>
        <end position="1191"/>
    </location>
</feature>
<feature type="compositionally biased region" description="Low complexity" evidence="7">
    <location>
        <begin position="165"/>
        <end position="186"/>
    </location>
</feature>
<comment type="caution">
    <text evidence="11">The sequence shown here is derived from an EMBL/GenBank/DDBJ whole genome shotgun (WGS) entry which is preliminary data.</text>
</comment>
<dbReference type="PROSITE" id="PS51741">
    <property type="entry name" value="F_BAR"/>
    <property type="match status" value="1"/>
</dbReference>
<dbReference type="GO" id="GO:0051056">
    <property type="term" value="P:regulation of small GTPase mediated signal transduction"/>
    <property type="evidence" value="ECO:0007669"/>
    <property type="project" value="UniProtKB-ARBA"/>
</dbReference>
<dbReference type="Pfam" id="PF22699">
    <property type="entry name" value="GMIP-like_FCH"/>
    <property type="match status" value="1"/>
</dbReference>
<dbReference type="PROSITE" id="PS50238">
    <property type="entry name" value="RHOGAP"/>
    <property type="match status" value="1"/>
</dbReference>
<protein>
    <recommendedName>
        <fullName evidence="13">Minor histocompatibility protein HA-1</fullName>
    </recommendedName>
</protein>
<keyword evidence="2" id="KW-0479">Metal-binding</keyword>
<dbReference type="InterPro" id="IPR031160">
    <property type="entry name" value="F_BAR_dom"/>
</dbReference>
<keyword evidence="4" id="KW-0862">Zinc</keyword>
<dbReference type="InterPro" id="IPR051025">
    <property type="entry name" value="RhoGAP"/>
</dbReference>
<keyword evidence="1" id="KW-0343">GTPase activation</keyword>
<dbReference type="GO" id="GO:0005096">
    <property type="term" value="F:GTPase activator activity"/>
    <property type="evidence" value="ECO:0007669"/>
    <property type="project" value="UniProtKB-KW"/>
</dbReference>
<evidence type="ECO:0000259" key="9">
    <source>
        <dbReference type="PROSITE" id="PS50238"/>
    </source>
</evidence>
<feature type="compositionally biased region" description="Polar residues" evidence="7">
    <location>
        <begin position="779"/>
        <end position="816"/>
    </location>
</feature>
<dbReference type="SMART" id="SM00324">
    <property type="entry name" value="RhoGAP"/>
    <property type="match status" value="1"/>
</dbReference>
<dbReference type="GO" id="GO:0008270">
    <property type="term" value="F:zinc ion binding"/>
    <property type="evidence" value="ECO:0007669"/>
    <property type="project" value="UniProtKB-KW"/>
</dbReference>
<evidence type="ECO:0000313" key="11">
    <source>
        <dbReference type="EMBL" id="CAH0110100.1"/>
    </source>
</evidence>
<dbReference type="Gene3D" id="1.20.1270.60">
    <property type="entry name" value="Arfaptin homology (AH) domain/BAR domain"/>
    <property type="match status" value="1"/>
</dbReference>
<dbReference type="SMART" id="SM00055">
    <property type="entry name" value="FCH"/>
    <property type="match status" value="1"/>
</dbReference>
<feature type="compositionally biased region" description="Low complexity" evidence="7">
    <location>
        <begin position="67"/>
        <end position="76"/>
    </location>
</feature>
<dbReference type="SMART" id="SM00109">
    <property type="entry name" value="C1"/>
    <property type="match status" value="1"/>
</dbReference>
<organism evidence="11 12">
    <name type="scientific">Daphnia galeata</name>
    <dbReference type="NCBI Taxonomy" id="27404"/>
    <lineage>
        <taxon>Eukaryota</taxon>
        <taxon>Metazoa</taxon>
        <taxon>Ecdysozoa</taxon>
        <taxon>Arthropoda</taxon>
        <taxon>Crustacea</taxon>
        <taxon>Branchiopoda</taxon>
        <taxon>Diplostraca</taxon>
        <taxon>Cladocera</taxon>
        <taxon>Anomopoda</taxon>
        <taxon>Daphniidae</taxon>
        <taxon>Daphnia</taxon>
    </lineage>
</organism>
<feature type="compositionally biased region" description="Low complexity" evidence="7">
    <location>
        <begin position="1162"/>
        <end position="1191"/>
    </location>
</feature>
<proteinExistence type="predicted"/>
<feature type="region of interest" description="Disordered" evidence="7">
    <location>
        <begin position="321"/>
        <end position="377"/>
    </location>
</feature>
<evidence type="ECO:0000256" key="5">
    <source>
        <dbReference type="ARBA" id="ARBA00023054"/>
    </source>
</evidence>
<feature type="domain" description="Rho-GAP" evidence="9">
    <location>
        <begin position="922"/>
        <end position="1117"/>
    </location>
</feature>
<evidence type="ECO:0008006" key="13">
    <source>
        <dbReference type="Google" id="ProtNLM"/>
    </source>
</evidence>
<sequence length="1645" mass="177760">MTLPIAWHDNLMALSILPPSGSTTAVGPCLSNHQPKRKSNMLAFTTMLHHHHGSAPDSPPIHPPQFNNNHHNNNNNNHHHHHHRANNLRTSSTGFLAIRNRGSKLKLLHRAQSASTTTVPTVQQHLMSNGLTDDTMEASSSIVASSSSSTAVGKTTATGSGGRVGSASGSRSVSLASVSSDGSSSESHLVEQEDIVALTQEVRAFKEALGKLRRLFHPNEKDKCDALRVAAHERLGEVLRILRIILEHYSALQSTELLVAAGSLIHQVKEHQYEDEKRDVREFMESIDQLALAFSSRVSEYLMGDLDSNISLASSSVSSKTKSCENIPSDAENGVLPADQQGTVTTNSNSTSKSESVSSVIYPAGSSNEQPQQQQQHLTGLQMDAVLLQLEQGVEVALHRAKLWSKYAKDIMTYVEKRCNLEIEFAKNVAKLAQTMRSALKEECYLPFQSIYITAMDREIDNSNSAQSTTSLLTGHKFLEPLSARRNEHERCRKQIKEMWHRELKRMQESVGNLRKAKSLYVQRQQEWERAKEAAQRAENAAESSTEQASKLDKRKKTEEDALQKAMEAETTYKASVCEANERHGQLLRVKSQVLQQVRELMLQCDQTMKAVTVSYFQLQHTVSAPAPVQVFIPLIIIVFSTLTHWGVFHSFRLCAKVADCTSQARSTWNSSGGCPYPASPAETAPRQPLQEARVAHPQAHTPLNRILKSPQCLRRRESPTGRSVPTSTKVLVTSHFLFSILRDSPTNKLKNLTTQPNPTSAGKDRVQSGGPMKAWSASAVSAGQSTGNVVTQVSSDTESVESNPSAKSRETSPTASPMMPARRLVPASSGDELENEPDPEADANYLGYSANRRHCMSKAAVTHTFRKLKTPSRCRECDSYVYFQGAECIECGLGCHKKCLESLTIQCGHKRLPRKMTTFGVDLSQHLAETGSQVPHLLAKCINEIDTRGIQIKGLYRVSGVKSKVEKLCQSFENGADLVDLTDIHPNVVANVLKLYLRQLPEALLTSRLYPDFIRVAREWTSPSADTSAPGLEELNELVHKLPRHHYATLAFLMHHLKRVSAEYESNNMPASNLGIVFGPTLLRTSEGSASLSSLVDTVHQTKVIELLIEHAETIFGPPDPATTCLLVSSSSSAAAASASLASISPAHRSSAQSPKVLVEQQQQQQEAAASCSSSSSSSTSATTTTTSTSSLLSKVPVVRSISFLEKHRSKSRDAADRDHAASNAATIISTPADRRSQQHLAGELREEVLLPGFVADKTPNHSIDIDPLSEEGLLGATSDDDLPDFLLPDDSSKTRKLPGYLRSGSAPKIFKSSLKDYHGLEGVDLNLLSSQDQEVHPITPTSRGKKSITESIAVASGQLSEAETLGSSHSSSAVQASSLVKTSCVNPFMDSSIDSDHSWESHSTGSSGRGTQHSDQGSLGSAQRAALLASSHDETDGRLDMSFTSISSHRVSQCDENRVKIQVPSATSCPNWNQATNSCGPASIASVESSSSSSSSSSRGVVTVLEGPQSGTTLVESLSVEPNVKSVLMMGGGRTSSPSSTPTNMAGAAALVVSDLAAVPFGLTHEFAHVFGHRSSAVVRNVSSTTTTTYSSTASTSTMMSSSQTIVENSSSTCSSSSTSSSSSGTSPSSVKKAGPDRVPRFV</sequence>
<evidence type="ECO:0000256" key="6">
    <source>
        <dbReference type="PROSITE-ProRule" id="PRU01077"/>
    </source>
</evidence>
<dbReference type="PROSITE" id="PS00479">
    <property type="entry name" value="ZF_DAG_PE_1"/>
    <property type="match status" value="1"/>
</dbReference>
<keyword evidence="12" id="KW-1185">Reference proteome</keyword>
<dbReference type="SUPFAM" id="SSF48350">
    <property type="entry name" value="GTPase activation domain, GAP"/>
    <property type="match status" value="1"/>
</dbReference>
<feature type="region of interest" description="Disordered" evidence="7">
    <location>
        <begin position="748"/>
        <end position="823"/>
    </location>
</feature>
<gene>
    <name evidence="11" type="ORF">DGAL_LOCUS13600</name>
</gene>
<feature type="compositionally biased region" description="Low complexity" evidence="7">
    <location>
        <begin position="343"/>
        <end position="360"/>
    </location>
</feature>
<feature type="compositionally biased region" description="Basic and acidic residues" evidence="7">
    <location>
        <begin position="550"/>
        <end position="562"/>
    </location>
</feature>
<dbReference type="InterPro" id="IPR027267">
    <property type="entry name" value="AH/BAR_dom_sf"/>
</dbReference>
<dbReference type="SUPFAM" id="SSF103657">
    <property type="entry name" value="BAR/IMD domain-like"/>
    <property type="match status" value="1"/>
</dbReference>
<feature type="region of interest" description="Disordered" evidence="7">
    <location>
        <begin position="50"/>
        <end position="87"/>
    </location>
</feature>
<dbReference type="CDD" id="cd20816">
    <property type="entry name" value="C1_GMIP-like"/>
    <property type="match status" value="1"/>
</dbReference>
<dbReference type="InterPro" id="IPR057028">
    <property type="entry name" value="RHG29_45_N"/>
</dbReference>
<evidence type="ECO:0000256" key="2">
    <source>
        <dbReference type="ARBA" id="ARBA00022723"/>
    </source>
</evidence>
<feature type="region of interest" description="Disordered" evidence="7">
    <location>
        <begin position="1484"/>
        <end position="1504"/>
    </location>
</feature>
<dbReference type="InterPro" id="IPR000198">
    <property type="entry name" value="RhoGAP_dom"/>
</dbReference>
<evidence type="ECO:0000256" key="7">
    <source>
        <dbReference type="SAM" id="MobiDB-lite"/>
    </source>
</evidence>
<dbReference type="Proteomes" id="UP000789390">
    <property type="component" value="Unassembled WGS sequence"/>
</dbReference>
<evidence type="ECO:0000259" key="10">
    <source>
        <dbReference type="PROSITE" id="PS51741"/>
    </source>
</evidence>
<evidence type="ECO:0000256" key="4">
    <source>
        <dbReference type="ARBA" id="ARBA00022833"/>
    </source>
</evidence>
<dbReference type="InterPro" id="IPR001060">
    <property type="entry name" value="FCH_dom"/>
</dbReference>
<dbReference type="InterPro" id="IPR054713">
    <property type="entry name" value="GMIP/FCHO2-like_FCH"/>
</dbReference>
<dbReference type="Gene3D" id="1.10.555.10">
    <property type="entry name" value="Rho GTPase activation protein"/>
    <property type="match status" value="1"/>
</dbReference>
<dbReference type="Gene3D" id="3.30.60.20">
    <property type="match status" value="1"/>
</dbReference>
<feature type="compositionally biased region" description="Polar residues" evidence="7">
    <location>
        <begin position="1403"/>
        <end position="1423"/>
    </location>
</feature>
<dbReference type="Pfam" id="PF24235">
    <property type="entry name" value="RHG29_45_N"/>
    <property type="match status" value="1"/>
</dbReference>
<dbReference type="InterPro" id="IPR046349">
    <property type="entry name" value="C1-like_sf"/>
</dbReference>
<name>A0A8J2S651_9CRUS</name>
<dbReference type="OrthoDB" id="79452at2759"/>
<dbReference type="PROSITE" id="PS50081">
    <property type="entry name" value="ZF_DAG_PE_2"/>
    <property type="match status" value="1"/>
</dbReference>
<evidence type="ECO:0000259" key="8">
    <source>
        <dbReference type="PROSITE" id="PS50081"/>
    </source>
</evidence>
<dbReference type="SUPFAM" id="SSF57889">
    <property type="entry name" value="Cysteine-rich domain"/>
    <property type="match status" value="1"/>
</dbReference>
<dbReference type="PANTHER" id="PTHR15228">
    <property type="entry name" value="SPERMATHECAL PHYSIOLOGY VARIANT"/>
    <property type="match status" value="1"/>
</dbReference>
<feature type="region of interest" description="Disordered" evidence="7">
    <location>
        <begin position="672"/>
        <end position="727"/>
    </location>
</feature>
<feature type="region of interest" description="Disordered" evidence="7">
    <location>
        <begin position="1396"/>
        <end position="1441"/>
    </location>
</feature>
<feature type="compositionally biased region" description="Low complexity" evidence="7">
    <location>
        <begin position="138"/>
        <end position="158"/>
    </location>
</feature>
<keyword evidence="3" id="KW-0863">Zinc-finger</keyword>
<feature type="compositionally biased region" description="Basic and acidic residues" evidence="7">
    <location>
        <begin position="1636"/>
        <end position="1645"/>
    </location>
</feature>
<dbReference type="Pfam" id="PF00620">
    <property type="entry name" value="RhoGAP"/>
    <property type="match status" value="1"/>
</dbReference>
<evidence type="ECO:0000256" key="3">
    <source>
        <dbReference type="ARBA" id="ARBA00022771"/>
    </source>
</evidence>
<dbReference type="PANTHER" id="PTHR15228:SF25">
    <property type="entry name" value="F-BAR DOMAIN-CONTAINING PROTEIN"/>
    <property type="match status" value="1"/>
</dbReference>
<feature type="compositionally biased region" description="Low complexity" evidence="7">
    <location>
        <begin position="1603"/>
        <end position="1632"/>
    </location>
</feature>
<reference evidence="11" key="1">
    <citation type="submission" date="2021-11" db="EMBL/GenBank/DDBJ databases">
        <authorList>
            <person name="Schell T."/>
        </authorList>
    </citation>
    <scope>NUCLEOTIDE SEQUENCE</scope>
    <source>
        <strain evidence="11">M5</strain>
    </source>
</reference>
<dbReference type="Pfam" id="PF00130">
    <property type="entry name" value="C1_1"/>
    <property type="match status" value="1"/>
</dbReference>
<feature type="domain" description="Phorbol-ester/DAG-type" evidence="8">
    <location>
        <begin position="863"/>
        <end position="908"/>
    </location>
</feature>
<dbReference type="EMBL" id="CAKKLH010000299">
    <property type="protein sequence ID" value="CAH0110100.1"/>
    <property type="molecule type" value="Genomic_DNA"/>
</dbReference>
<keyword evidence="5 6" id="KW-0175">Coiled coil</keyword>
<dbReference type="GO" id="GO:0007165">
    <property type="term" value="P:signal transduction"/>
    <property type="evidence" value="ECO:0007669"/>
    <property type="project" value="InterPro"/>
</dbReference>
<evidence type="ECO:0000256" key="1">
    <source>
        <dbReference type="ARBA" id="ARBA00022468"/>
    </source>
</evidence>
<dbReference type="InterPro" id="IPR008936">
    <property type="entry name" value="Rho_GTPase_activation_prot"/>
</dbReference>
<feature type="compositionally biased region" description="Basic residues" evidence="7">
    <location>
        <begin position="77"/>
        <end position="86"/>
    </location>
</feature>
<evidence type="ECO:0000313" key="12">
    <source>
        <dbReference type="Proteomes" id="UP000789390"/>
    </source>
</evidence>
<feature type="region of interest" description="Disordered" evidence="7">
    <location>
        <begin position="1208"/>
        <end position="1241"/>
    </location>
</feature>
<dbReference type="InterPro" id="IPR002219">
    <property type="entry name" value="PKC_DAG/PE"/>
</dbReference>
<feature type="region of interest" description="Disordered" evidence="7">
    <location>
        <begin position="534"/>
        <end position="562"/>
    </location>
</feature>
<feature type="compositionally biased region" description="Basic and acidic residues" evidence="7">
    <location>
        <begin position="1213"/>
        <end position="1222"/>
    </location>
</feature>
<feature type="compositionally biased region" description="Low complexity" evidence="7">
    <location>
        <begin position="1491"/>
        <end position="1500"/>
    </location>
</feature>